<dbReference type="Proteomes" id="UP000240424">
    <property type="component" value="Unassembled WGS sequence"/>
</dbReference>
<feature type="transmembrane region" description="Helical" evidence="1">
    <location>
        <begin position="142"/>
        <end position="163"/>
    </location>
</feature>
<sequence>MMVDPIPDQYPQPNWRKTAWYNAVATSVGSIVLSWDFWLGIIVGTAIAAGPTYSPRVADATAAILGGVSAVAATLTSLVLMAMTILVGVFGPAYVRLLNQLPRGLRGAIRPYLIVIVVSVFTSLAALALCILWPLVLKLPHGAVWALTAVPFIGFAYALFGCVQVVEQLISHVENNNKANQLSEARNAAERKRAAG</sequence>
<evidence type="ECO:0000313" key="2">
    <source>
        <dbReference type="EMBL" id="SPM38659.1"/>
    </source>
</evidence>
<name>A0A2U3P4K0_9MYCO</name>
<organism evidence="2 3">
    <name type="scientific">Mycobacterium numidiamassiliense</name>
    <dbReference type="NCBI Taxonomy" id="1841861"/>
    <lineage>
        <taxon>Bacteria</taxon>
        <taxon>Bacillati</taxon>
        <taxon>Actinomycetota</taxon>
        <taxon>Actinomycetes</taxon>
        <taxon>Mycobacteriales</taxon>
        <taxon>Mycobacteriaceae</taxon>
        <taxon>Mycobacterium</taxon>
    </lineage>
</organism>
<dbReference type="OrthoDB" id="9895471at2"/>
<protein>
    <recommendedName>
        <fullName evidence="4">Transmembrane protein</fullName>
    </recommendedName>
</protein>
<dbReference type="STRING" id="1841861.GCA_900157365_05039"/>
<dbReference type="RefSeq" id="WP_131829081.1">
    <property type="nucleotide sequence ID" value="NZ_FUEZ01000003.1"/>
</dbReference>
<feature type="transmembrane region" description="Helical" evidence="1">
    <location>
        <begin position="62"/>
        <end position="91"/>
    </location>
</feature>
<feature type="transmembrane region" description="Helical" evidence="1">
    <location>
        <begin position="20"/>
        <end position="50"/>
    </location>
</feature>
<evidence type="ECO:0000313" key="3">
    <source>
        <dbReference type="Proteomes" id="UP000240424"/>
    </source>
</evidence>
<keyword evidence="3" id="KW-1185">Reference proteome</keyword>
<reference evidence="2 3" key="1">
    <citation type="submission" date="2017-01" db="EMBL/GenBank/DDBJ databases">
        <authorList>
            <consortium name="Urmite Genomes"/>
        </authorList>
    </citation>
    <scope>NUCLEOTIDE SEQUENCE [LARGE SCALE GENOMIC DNA]</scope>
    <source>
        <strain evidence="2 3">AB215</strain>
    </source>
</reference>
<evidence type="ECO:0000256" key="1">
    <source>
        <dbReference type="SAM" id="Phobius"/>
    </source>
</evidence>
<evidence type="ECO:0008006" key="4">
    <source>
        <dbReference type="Google" id="ProtNLM"/>
    </source>
</evidence>
<dbReference type="AlphaFoldDB" id="A0A2U3P4K0"/>
<keyword evidence="1" id="KW-0472">Membrane</keyword>
<proteinExistence type="predicted"/>
<keyword evidence="1" id="KW-1133">Transmembrane helix</keyword>
<keyword evidence="1" id="KW-0812">Transmembrane</keyword>
<dbReference type="EMBL" id="FUEZ01000003">
    <property type="protein sequence ID" value="SPM38659.1"/>
    <property type="molecule type" value="Genomic_DNA"/>
</dbReference>
<feature type="transmembrane region" description="Helical" evidence="1">
    <location>
        <begin position="112"/>
        <end position="136"/>
    </location>
</feature>
<gene>
    <name evidence="2" type="ORF">MNAB215_836</name>
</gene>
<accession>A0A2U3P4K0</accession>